<keyword evidence="2" id="KW-0805">Transcription regulation</keyword>
<evidence type="ECO:0000256" key="4">
    <source>
        <dbReference type="ARBA" id="ARBA00023163"/>
    </source>
</evidence>
<proteinExistence type="predicted"/>
<dbReference type="InterPro" id="IPR002100">
    <property type="entry name" value="TF_MADSbox"/>
</dbReference>
<dbReference type="GeneID" id="109132938"/>
<evidence type="ECO:0000256" key="5">
    <source>
        <dbReference type="ARBA" id="ARBA00023242"/>
    </source>
</evidence>
<protein>
    <submittedName>
        <fullName evidence="8">Agamous-like MADS-box protein AGL49</fullName>
    </submittedName>
</protein>
<dbReference type="Pfam" id="PF00319">
    <property type="entry name" value="SRF-TF"/>
    <property type="match status" value="1"/>
</dbReference>
<evidence type="ECO:0000256" key="3">
    <source>
        <dbReference type="ARBA" id="ARBA00023125"/>
    </source>
</evidence>
<keyword evidence="3" id="KW-0238">DNA-binding</keyword>
<keyword evidence="7" id="KW-1185">Reference proteome</keyword>
<evidence type="ECO:0000313" key="7">
    <source>
        <dbReference type="Proteomes" id="UP000694864"/>
    </source>
</evidence>
<dbReference type="SUPFAM" id="SSF55455">
    <property type="entry name" value="SRF-like"/>
    <property type="match status" value="1"/>
</dbReference>
<organism evidence="7 8">
    <name type="scientific">Camelina sativa</name>
    <name type="common">False flax</name>
    <name type="synonym">Myagrum sativum</name>
    <dbReference type="NCBI Taxonomy" id="90675"/>
    <lineage>
        <taxon>Eukaryota</taxon>
        <taxon>Viridiplantae</taxon>
        <taxon>Streptophyta</taxon>
        <taxon>Embryophyta</taxon>
        <taxon>Tracheophyta</taxon>
        <taxon>Spermatophyta</taxon>
        <taxon>Magnoliopsida</taxon>
        <taxon>eudicotyledons</taxon>
        <taxon>Gunneridae</taxon>
        <taxon>Pentapetalae</taxon>
        <taxon>rosids</taxon>
        <taxon>malvids</taxon>
        <taxon>Brassicales</taxon>
        <taxon>Brassicaceae</taxon>
        <taxon>Camelineae</taxon>
        <taxon>Camelina</taxon>
    </lineage>
</organism>
<comment type="subcellular location">
    <subcellularLocation>
        <location evidence="1">Nucleus</location>
    </subcellularLocation>
</comment>
<evidence type="ECO:0000313" key="8">
    <source>
        <dbReference type="RefSeq" id="XP_019100957.1"/>
    </source>
</evidence>
<keyword evidence="4" id="KW-0804">Transcription</keyword>
<keyword evidence="5" id="KW-0539">Nucleus</keyword>
<dbReference type="Gene3D" id="3.40.1810.10">
    <property type="entry name" value="Transcription factor, MADS-box"/>
    <property type="match status" value="1"/>
</dbReference>
<dbReference type="PROSITE" id="PS50066">
    <property type="entry name" value="MADS_BOX_2"/>
    <property type="match status" value="1"/>
</dbReference>
<evidence type="ECO:0000256" key="1">
    <source>
        <dbReference type="ARBA" id="ARBA00004123"/>
    </source>
</evidence>
<reference evidence="7" key="1">
    <citation type="journal article" date="2014" name="Nat. Commun.">
        <title>The emerging biofuel crop Camelina sativa retains a highly undifferentiated hexaploid genome structure.</title>
        <authorList>
            <person name="Kagale S."/>
            <person name="Koh C."/>
            <person name="Nixon J."/>
            <person name="Bollina V."/>
            <person name="Clarke W.E."/>
            <person name="Tuteja R."/>
            <person name="Spillane C."/>
            <person name="Robinson S.J."/>
            <person name="Links M.G."/>
            <person name="Clarke C."/>
            <person name="Higgins E.E."/>
            <person name="Huebert T."/>
            <person name="Sharpe A.G."/>
            <person name="Parkin I.A."/>
        </authorList>
    </citation>
    <scope>NUCLEOTIDE SEQUENCE [LARGE SCALE GENOMIC DNA]</scope>
    <source>
        <strain evidence="7">cv. DH55</strain>
    </source>
</reference>
<reference evidence="8" key="2">
    <citation type="submission" date="2025-08" db="UniProtKB">
        <authorList>
            <consortium name="RefSeq"/>
        </authorList>
    </citation>
    <scope>IDENTIFICATION</scope>
    <source>
        <tissue evidence="8">Leaf</tissue>
    </source>
</reference>
<name>A0ABM1RPL9_CAMSA</name>
<gene>
    <name evidence="8" type="primary">LOC109132938</name>
</gene>
<dbReference type="Proteomes" id="UP000694864">
    <property type="component" value="Chromosome 5"/>
</dbReference>
<accession>A0ABM1RPL9</accession>
<sequence length="204" mass="22340">MKKENFKQRFPGFKKKAIELSILCGNSVGFVCYTPDDNNLHIWPEPQEKPAAVGQGLSGEDLRRHVDNLDSHLVGIKQLKISILRRRGNTKNPKPKETEGEDRVSDRLGFGHVVFGGYHETAMGSSEVSKDVGVSDSSLLDPFTSGSDYFPADDFGVCANDGAWDLSWMDLDFSSTLFPAGYDPLLGATDEAGTYQTLVTGSVF</sequence>
<dbReference type="InterPro" id="IPR036879">
    <property type="entry name" value="TF_MADSbox_sf"/>
</dbReference>
<evidence type="ECO:0000259" key="6">
    <source>
        <dbReference type="PROSITE" id="PS50066"/>
    </source>
</evidence>
<feature type="domain" description="MADS-box" evidence="6">
    <location>
        <begin position="1"/>
        <end position="34"/>
    </location>
</feature>
<evidence type="ECO:0000256" key="2">
    <source>
        <dbReference type="ARBA" id="ARBA00023015"/>
    </source>
</evidence>
<dbReference type="RefSeq" id="XP_019100957.1">
    <property type="nucleotide sequence ID" value="XM_019245412.1"/>
</dbReference>